<evidence type="ECO:0000259" key="7">
    <source>
        <dbReference type="Pfam" id="PF00881"/>
    </source>
</evidence>
<comment type="caution">
    <text evidence="8">The sequence shown here is derived from an EMBL/GenBank/DDBJ whole genome shotgun (WGS) entry which is preliminary data.</text>
</comment>
<name>A0A0R0D1K6_9GAMM</name>
<comment type="similarity">
    <text evidence="6">Belongs to the nitroreductase family. HadB/RutE subfamily.</text>
</comment>
<accession>A0A0R0D1K6</accession>
<evidence type="ECO:0000256" key="2">
    <source>
        <dbReference type="ARBA" id="ARBA00022643"/>
    </source>
</evidence>
<evidence type="ECO:0000256" key="6">
    <source>
        <dbReference type="HAMAP-Rule" id="MF_01204"/>
    </source>
</evidence>
<dbReference type="InterPro" id="IPR050461">
    <property type="entry name" value="Nitroreductase_HadB/RutE"/>
</dbReference>
<dbReference type="PANTHER" id="PTHR43543:SF1">
    <property type="entry name" value="MALONIC SEMIALDEHYDE REDUCTASE RUTE-RELATED"/>
    <property type="match status" value="1"/>
</dbReference>
<keyword evidence="2 6" id="KW-0288">FMN</keyword>
<dbReference type="PATRIC" id="fig|405446.3.peg.3774"/>
<dbReference type="OrthoDB" id="9784375at2"/>
<dbReference type="Pfam" id="PF00881">
    <property type="entry name" value="Nitroreductase"/>
    <property type="match status" value="1"/>
</dbReference>
<dbReference type="RefSeq" id="WP_057626775.1">
    <property type="nucleotide sequence ID" value="NZ_LDJJ01000009.1"/>
</dbReference>
<dbReference type="HAMAP" id="MF_01204">
    <property type="entry name" value="Oxidoreductase_RutE_HadB"/>
    <property type="match status" value="1"/>
</dbReference>
<proteinExistence type="inferred from homology"/>
<dbReference type="InterPro" id="IPR000415">
    <property type="entry name" value="Nitroreductase-like"/>
</dbReference>
<evidence type="ECO:0000256" key="3">
    <source>
        <dbReference type="ARBA" id="ARBA00022857"/>
    </source>
</evidence>
<dbReference type="GO" id="GO:0016491">
    <property type="term" value="F:oxidoreductase activity"/>
    <property type="evidence" value="ECO:0007669"/>
    <property type="project" value="UniProtKB-UniRule"/>
</dbReference>
<dbReference type="EMBL" id="LDJJ01000009">
    <property type="protein sequence ID" value="KRG71272.1"/>
    <property type="molecule type" value="Genomic_DNA"/>
</dbReference>
<dbReference type="Gene3D" id="3.40.109.10">
    <property type="entry name" value="NADH Oxidase"/>
    <property type="match status" value="1"/>
</dbReference>
<organism evidence="8 9">
    <name type="scientific">Stenotrophomonas terrae</name>
    <dbReference type="NCBI Taxonomy" id="405446"/>
    <lineage>
        <taxon>Bacteria</taxon>
        <taxon>Pseudomonadati</taxon>
        <taxon>Pseudomonadota</taxon>
        <taxon>Gammaproteobacteria</taxon>
        <taxon>Lysobacterales</taxon>
        <taxon>Lysobacteraceae</taxon>
        <taxon>Stenotrophomonas</taxon>
    </lineage>
</organism>
<dbReference type="InterPro" id="IPR023936">
    <property type="entry name" value="RutE-like"/>
</dbReference>
<dbReference type="Proteomes" id="UP000051863">
    <property type="component" value="Unassembled WGS sequence"/>
</dbReference>
<evidence type="ECO:0000313" key="9">
    <source>
        <dbReference type="Proteomes" id="UP000051863"/>
    </source>
</evidence>
<protein>
    <recommendedName>
        <fullName evidence="6">Putative NADH dehydrogenase/NAD(P)H nitroreductase ABB27_03165</fullName>
        <ecNumber evidence="6">1.-.-.-</ecNumber>
    </recommendedName>
</protein>
<evidence type="ECO:0000256" key="4">
    <source>
        <dbReference type="ARBA" id="ARBA00023002"/>
    </source>
</evidence>
<reference evidence="8 9" key="1">
    <citation type="submission" date="2015-05" db="EMBL/GenBank/DDBJ databases">
        <title>Genome sequencing and analysis of members of genus Stenotrophomonas.</title>
        <authorList>
            <person name="Patil P.P."/>
            <person name="Midha S."/>
            <person name="Patil P.B."/>
        </authorList>
    </citation>
    <scope>NUCLEOTIDE SEQUENCE [LARGE SCALE GENOMIC DNA]</scope>
    <source>
        <strain evidence="8 9">DSM 18941</strain>
    </source>
</reference>
<evidence type="ECO:0000256" key="1">
    <source>
        <dbReference type="ARBA" id="ARBA00022630"/>
    </source>
</evidence>
<dbReference type="CDD" id="cd02148">
    <property type="entry name" value="RutE-like"/>
    <property type="match status" value="1"/>
</dbReference>
<dbReference type="PANTHER" id="PTHR43543">
    <property type="entry name" value="MALONIC SEMIALDEHYDE REDUCTASE RUTE-RELATED"/>
    <property type="match status" value="1"/>
</dbReference>
<dbReference type="EC" id="1.-.-.-" evidence="6"/>
<keyword evidence="1 6" id="KW-0285">Flavoprotein</keyword>
<evidence type="ECO:0000313" key="8">
    <source>
        <dbReference type="EMBL" id="KRG71272.1"/>
    </source>
</evidence>
<dbReference type="SUPFAM" id="SSF55469">
    <property type="entry name" value="FMN-dependent nitroreductase-like"/>
    <property type="match status" value="1"/>
</dbReference>
<dbReference type="InterPro" id="IPR029479">
    <property type="entry name" value="Nitroreductase"/>
</dbReference>
<keyword evidence="3 6" id="KW-0521">NADP</keyword>
<keyword evidence="9" id="KW-1185">Reference proteome</keyword>
<dbReference type="AlphaFoldDB" id="A0A0R0D1K6"/>
<sequence>MSDIFNDAALDQLFRTARTQNAFQDRPVEDSQLRALYDLLKWAPTSANTSPARFVFVKSAEAKQKLAPAMSEGNLAKTMAAPVTAIIGFDLDFHEKLPYLFPHTDAKAWFDGPREGRHEAAFRNGSLQGAYLILAARALGLDAGPMSGFDPAKVDEAFFAGTAIKSNFLVNLGYGDSSGIFPRLPRLSFDEAARIA</sequence>
<keyword evidence="5 6" id="KW-0520">NAD</keyword>
<evidence type="ECO:0000256" key="5">
    <source>
        <dbReference type="ARBA" id="ARBA00023027"/>
    </source>
</evidence>
<keyword evidence="4 6" id="KW-0560">Oxidoreductase</keyword>
<comment type="cofactor">
    <cofactor evidence="6">
        <name>FMN</name>
        <dbReference type="ChEBI" id="CHEBI:58210"/>
    </cofactor>
</comment>
<dbReference type="NCBIfam" id="NF003768">
    <property type="entry name" value="PRK05365.1"/>
    <property type="match status" value="1"/>
</dbReference>
<feature type="domain" description="Nitroreductase" evidence="7">
    <location>
        <begin position="18"/>
        <end position="158"/>
    </location>
</feature>
<gene>
    <name evidence="8" type="ORF">ABB27_03165</name>
</gene>